<dbReference type="EMBL" id="JAGEVG010000002">
    <property type="protein sequence ID" value="MBO3097155.1"/>
    <property type="molecule type" value="Genomic_DNA"/>
</dbReference>
<evidence type="ECO:0000256" key="1">
    <source>
        <dbReference type="SAM" id="MobiDB-lite"/>
    </source>
</evidence>
<dbReference type="PANTHER" id="PTHR30441">
    <property type="entry name" value="DUF748 DOMAIN-CONTAINING PROTEIN"/>
    <property type="match status" value="1"/>
</dbReference>
<reference evidence="2 3" key="1">
    <citation type="submission" date="2021-03" db="EMBL/GenBank/DDBJ databases">
        <title>Gelidibacter sp. nov., isolated from costal sediment.</title>
        <authorList>
            <person name="Lun K.-Y."/>
        </authorList>
    </citation>
    <scope>NUCLEOTIDE SEQUENCE [LARGE SCALE GENOMIC DNA]</scope>
    <source>
        <strain evidence="2 3">DF109</strain>
    </source>
</reference>
<protein>
    <submittedName>
        <fullName evidence="2">AsmA family protein</fullName>
    </submittedName>
</protein>
<evidence type="ECO:0000313" key="2">
    <source>
        <dbReference type="EMBL" id="MBO3097155.1"/>
    </source>
</evidence>
<accession>A0ABS3SN61</accession>
<evidence type="ECO:0000313" key="3">
    <source>
        <dbReference type="Proteomes" id="UP000681315"/>
    </source>
</evidence>
<dbReference type="RefSeq" id="WP_208232201.1">
    <property type="nucleotide sequence ID" value="NZ_JAGEVG010000002.1"/>
</dbReference>
<proteinExistence type="predicted"/>
<dbReference type="PANTHER" id="PTHR30441:SF8">
    <property type="entry name" value="DUF748 DOMAIN-CONTAINING PROTEIN"/>
    <property type="match status" value="1"/>
</dbReference>
<dbReference type="Proteomes" id="UP000681315">
    <property type="component" value="Unassembled WGS sequence"/>
</dbReference>
<sequence length="891" mass="97321">MKKFLKITGITLLVIIILLIALPFVFQSQIKDMVKKSINQNLNANVEFNDVNLSLFRSFPQAHVEVNDLVITNFEPFKDETFVTAKNINFTMSIKELFKSADEAIIVNSINVNEALLTLKTDAFGNVNYDIVKESETPQDTTSSSFSFDIKDYSIKNSALTYIDIPGDMQFYVTELNHTGKGTFSGDISELDTKSEAKVSLTMDSINYLNNNHVKLDALIDMDLNAQKYTFKENKALINQLPIEFNGFVQLIEEGQNIDLSFTNTGSSFKDFLAVIPEAYSKNLDNVETTGNFKINGIIKGKVTETTIPTLDISIKSDNASFKYPDLPKRVENIIIDTEIKNDTGNADDTYVAINTLNFKIDSDVFRSSALIKNLTGNMQVTADVDGTLNLANLTKAYPIELENELSGILKAKLNTAFDMNAIETSAYDRIKASGNASISDLVFSSDAMNQPLHISKAEMTFNPSTVTLNSFNAKTGRSDFSATGTINNLIGFMLSKKVNLKGNFNLSSNTLALNDFMSEETETTTAATSKKEATTTEGLKIPKFLECTVTANANTVIYDNLNLKNVKGVLTIKDQQATINNLSSSIFDGILSLSGNVSTKADTPSFNLNLDASSFDIAKSFNDLELLQSLAPIAKVLQGKLNSSIKISGTLDNEFSPNLNTISGSAISELLTTDIDENASPLLSKLEGALSFIDFSKLDMNDLKVNLEFANGKVNIKPFDLAYQDIGITISGAHGFDKTMTYDAVFNVPAKYLGSDVNRLIGKINDNEVNKITIPVTANISGSFTNPKVSTDLTSGVANLTKQLIEIEKQKLIGKGTDKIKDLLGGVLGGNTNQTPGNTTTKDSTVTQTPPTSTQTPSTKKDSTKNNSETIKNTLKDLFKSQNKKKDTIN</sequence>
<dbReference type="InterPro" id="IPR052894">
    <property type="entry name" value="AsmA-related"/>
</dbReference>
<gene>
    <name evidence="2" type="ORF">J4051_02660</name>
</gene>
<feature type="compositionally biased region" description="Basic and acidic residues" evidence="1">
    <location>
        <begin position="875"/>
        <end position="891"/>
    </location>
</feature>
<name>A0ABS3SN61_9FLAO</name>
<keyword evidence="3" id="KW-1185">Reference proteome</keyword>
<feature type="compositionally biased region" description="Low complexity" evidence="1">
    <location>
        <begin position="831"/>
        <end position="859"/>
    </location>
</feature>
<feature type="region of interest" description="Disordered" evidence="1">
    <location>
        <begin position="828"/>
        <end position="891"/>
    </location>
</feature>
<comment type="caution">
    <text evidence="2">The sequence shown here is derived from an EMBL/GenBank/DDBJ whole genome shotgun (WGS) entry which is preliminary data.</text>
</comment>
<organism evidence="2 3">
    <name type="scientific">Gelidibacter pelagius</name>
    <dbReference type="NCBI Taxonomy" id="2819985"/>
    <lineage>
        <taxon>Bacteria</taxon>
        <taxon>Pseudomonadati</taxon>
        <taxon>Bacteroidota</taxon>
        <taxon>Flavobacteriia</taxon>
        <taxon>Flavobacteriales</taxon>
        <taxon>Flavobacteriaceae</taxon>
        <taxon>Gelidibacter</taxon>
    </lineage>
</organism>